<dbReference type="AlphaFoldDB" id="A0A5B8V7H9"/>
<dbReference type="Pfam" id="PF00512">
    <property type="entry name" value="HisKA"/>
    <property type="match status" value="1"/>
</dbReference>
<feature type="domain" description="PAS" evidence="17">
    <location>
        <begin position="638"/>
        <end position="689"/>
    </location>
</feature>
<accession>A0A5B8V7H9</accession>
<dbReference type="InterPro" id="IPR036097">
    <property type="entry name" value="HisK_dim/P_sf"/>
</dbReference>
<dbReference type="PANTHER" id="PTHR43047:SF72">
    <property type="entry name" value="OSMOSENSING HISTIDINE PROTEIN KINASE SLN1"/>
    <property type="match status" value="1"/>
</dbReference>
<dbReference type="GO" id="GO:0000155">
    <property type="term" value="F:phosphorelay sensor kinase activity"/>
    <property type="evidence" value="ECO:0007669"/>
    <property type="project" value="InterPro"/>
</dbReference>
<dbReference type="Pfam" id="PF08448">
    <property type="entry name" value="PAS_4"/>
    <property type="match status" value="1"/>
</dbReference>
<dbReference type="SUPFAM" id="SSF47384">
    <property type="entry name" value="Homodimeric domain of signal transducing histidine kinase"/>
    <property type="match status" value="1"/>
</dbReference>
<dbReference type="Gene3D" id="3.30.450.260">
    <property type="entry name" value="Haem NO binding associated domain"/>
    <property type="match status" value="1"/>
</dbReference>
<evidence type="ECO:0000256" key="6">
    <source>
        <dbReference type="ARBA" id="ARBA00022553"/>
    </source>
</evidence>
<dbReference type="CDD" id="cd17546">
    <property type="entry name" value="REC_hyHK_CKI1_RcsC-like"/>
    <property type="match status" value="1"/>
</dbReference>
<feature type="modified residue" description="Phosphohistidine" evidence="13">
    <location>
        <position position="1213"/>
    </location>
</feature>
<keyword evidence="4" id="KW-1003">Cell membrane</keyword>
<dbReference type="Pfam" id="PF00989">
    <property type="entry name" value="PAS"/>
    <property type="match status" value="1"/>
</dbReference>
<dbReference type="Proteomes" id="UP000321533">
    <property type="component" value="Chromosome"/>
</dbReference>
<dbReference type="PANTHER" id="PTHR43047">
    <property type="entry name" value="TWO-COMPONENT HISTIDINE PROTEIN KINASE"/>
    <property type="match status" value="1"/>
</dbReference>
<dbReference type="InterPro" id="IPR013767">
    <property type="entry name" value="PAS_fold"/>
</dbReference>
<dbReference type="Gene3D" id="3.30.450.20">
    <property type="entry name" value="PAS domain"/>
    <property type="match status" value="5"/>
</dbReference>
<sequence>MTTMYKSENEMSTAVLQLDTEQIDRLFPDYLLIDSAMSIIQCSRSVAELCKDLSNVFLFDAFSITINETAINDFDKLVTYVTSPLIISNEFISLKGHFEYINKPGELLFVGSILQHDVVDFSLNGNRSALINNIDKIADNIWEHDFRTGITKFSKKQSELLGAEATADNVKLWWNSIHPDDKFQLEENDQKYKSAVLDKHALEYRLLCKDGSLKWVLDKGVVVEKENNGKPLKIIGTHTDITSIKQAESALRESELRFRSLSENLNDGIIVEDEDRRIVLTNQKFCDMFDIIFQPKALSDSSCKDAMRHCSKLIKSPVNFEELSEGFISSQKKISSIILELNNGKIYEMDCAPVLIDGQYKGHLWKYADVTDRIYADNKLEAQKKFYEDVLNGIPADIAVLNERREYLYVNPYAVKDEALRKWLIGKNDEAFCNYRNKPLQIAEKRKQLFEEVIASGKQLEWEEKNLTKDGQPLHYLRKLFPVINSDGNVKFMIGYGIDITERKKFEDELSLSEKRYRDLFNYSQALICTHDMSGKILTINPATCKLLGYDQDEMIGKKIYDFIPADDRALFKEKYLDAFAHNDNVKGVFCVVSKAAKKNYLLYQNYKVEEPGKEPYIIGFSQDITERKKIEEVIRSGEEKYRSIIENMNLGMVELDNESKIMFANENLCRMSGYEMNELLGKKLYNVFSAGESRHFIKQKMYLKKEGVSEVYEFVTTNKIGETRWWLVSGSPLHSHTGEAKGSLLICLDITRQKILEQELRQAKQHAERSASAKELFLANMSHEIRTPMNAILGMGKQLERTVMDGQQQFYLNAINGAASNLLVIINDILDFSKIEAGKMTLDNVGFELETVANKALQVVIHKAEEKGLALSSNIDPNIAPVLIGDPYRINQVLINLLGNSVKFTEKGSVSIHCKVAEDNEHSQLIHLEVVDSGIGMSDEFQKSLFDKFLQEDDKNGKKYSGTGLGMSIVKELVELMNGTIKVDSKKNIGTVIGINIPFAKGNKNDLPKKEEKKASSNILFNKRILLVEDNEMNRMLATIVLNQYSAIVDEAINGEEAIAAMRTNDYDIILMDMRMPVMDGLEATQIIRKELSPSIPIIALTANAVMGEKQKCLEVGMNDFLIKPFEEEELVQILAKWLGIKNVFSNKDENRKHESNPVLFSIENLKNISRGNKEFITKMLNIFVKEIGLALQEIRAGEQNNNIEKIRSTAHRIKPSLSNMAVDSIRDEILQLEVFDLSGKELVQFPEIINKVEHVLTTIIEQVNNLIASGEY</sequence>
<dbReference type="EC" id="2.7.13.3" evidence="3"/>
<evidence type="ECO:0000256" key="3">
    <source>
        <dbReference type="ARBA" id="ARBA00012438"/>
    </source>
</evidence>
<dbReference type="InterPro" id="IPR036641">
    <property type="entry name" value="HPT_dom_sf"/>
</dbReference>
<evidence type="ECO:0000256" key="10">
    <source>
        <dbReference type="ARBA" id="ARBA00022840"/>
    </source>
</evidence>
<dbReference type="InterPro" id="IPR003594">
    <property type="entry name" value="HATPase_dom"/>
</dbReference>
<dbReference type="NCBIfam" id="TIGR00229">
    <property type="entry name" value="sensory_box"/>
    <property type="match status" value="3"/>
</dbReference>
<dbReference type="InterPro" id="IPR042463">
    <property type="entry name" value="HNOB_dom_associated_sf"/>
</dbReference>
<dbReference type="CDD" id="cd16922">
    <property type="entry name" value="HATPase_EvgS-ArcB-TorS-like"/>
    <property type="match status" value="1"/>
</dbReference>
<keyword evidence="12" id="KW-0472">Membrane</keyword>
<dbReference type="InterPro" id="IPR036890">
    <property type="entry name" value="HATPase_C_sf"/>
</dbReference>
<feature type="domain" description="PAC" evidence="18">
    <location>
        <begin position="711"/>
        <end position="763"/>
    </location>
</feature>
<dbReference type="PROSITE" id="PS50112">
    <property type="entry name" value="PAS"/>
    <property type="match status" value="2"/>
</dbReference>
<dbReference type="InterPro" id="IPR003661">
    <property type="entry name" value="HisK_dim/P_dom"/>
</dbReference>
<evidence type="ECO:0000256" key="11">
    <source>
        <dbReference type="ARBA" id="ARBA00022989"/>
    </source>
</evidence>
<evidence type="ECO:0000259" key="17">
    <source>
        <dbReference type="PROSITE" id="PS50112"/>
    </source>
</evidence>
<keyword evidence="6 14" id="KW-0597">Phosphoprotein</keyword>
<dbReference type="PROSITE" id="PS50109">
    <property type="entry name" value="HIS_KIN"/>
    <property type="match status" value="1"/>
</dbReference>
<reference evidence="20 21" key="1">
    <citation type="journal article" date="2016" name="Int. J. Syst. Evol. Microbiol.">
        <title>Panacibacter ginsenosidivorans gen. nov., sp. nov., with ginsenoside converting activity isolated from soil of a ginseng field.</title>
        <authorList>
            <person name="Siddiqi M.Z."/>
            <person name="Muhammad Shafi S."/>
            <person name="Choi K.D."/>
            <person name="Im W.T."/>
        </authorList>
    </citation>
    <scope>NUCLEOTIDE SEQUENCE [LARGE SCALE GENOMIC DNA]</scope>
    <source>
        <strain evidence="20 21">Gsoil1550</strain>
    </source>
</reference>
<evidence type="ECO:0000259" key="16">
    <source>
        <dbReference type="PROSITE" id="PS50110"/>
    </source>
</evidence>
<dbReference type="SMART" id="SM00091">
    <property type="entry name" value="PAS"/>
    <property type="match status" value="4"/>
</dbReference>
<feature type="domain" description="PAS" evidence="17">
    <location>
        <begin position="513"/>
        <end position="583"/>
    </location>
</feature>
<feature type="domain" description="Response regulatory" evidence="16">
    <location>
        <begin position="1025"/>
        <end position="1140"/>
    </location>
</feature>
<keyword evidence="10" id="KW-0067">ATP-binding</keyword>
<keyword evidence="21" id="KW-1185">Reference proteome</keyword>
<dbReference type="CDD" id="cd00130">
    <property type="entry name" value="PAS"/>
    <property type="match status" value="3"/>
</dbReference>
<feature type="domain" description="HPt" evidence="19">
    <location>
        <begin position="1174"/>
        <end position="1268"/>
    </location>
</feature>
<organism evidence="20 21">
    <name type="scientific">Panacibacter ginsenosidivorans</name>
    <dbReference type="NCBI Taxonomy" id="1813871"/>
    <lineage>
        <taxon>Bacteria</taxon>
        <taxon>Pseudomonadati</taxon>
        <taxon>Bacteroidota</taxon>
        <taxon>Chitinophagia</taxon>
        <taxon>Chitinophagales</taxon>
        <taxon>Chitinophagaceae</taxon>
        <taxon>Panacibacter</taxon>
    </lineage>
</organism>
<dbReference type="FunFam" id="3.30.565.10:FF:000010">
    <property type="entry name" value="Sensor histidine kinase RcsC"/>
    <property type="match status" value="1"/>
</dbReference>
<dbReference type="SMART" id="SM00086">
    <property type="entry name" value="PAC"/>
    <property type="match status" value="4"/>
</dbReference>
<dbReference type="SUPFAM" id="SSF55874">
    <property type="entry name" value="ATPase domain of HSP90 chaperone/DNA topoisomerase II/histidine kinase"/>
    <property type="match status" value="1"/>
</dbReference>
<proteinExistence type="predicted"/>
<evidence type="ECO:0000313" key="20">
    <source>
        <dbReference type="EMBL" id="QEC66646.1"/>
    </source>
</evidence>
<evidence type="ECO:0000259" key="19">
    <source>
        <dbReference type="PROSITE" id="PS50894"/>
    </source>
</evidence>
<feature type="domain" description="Histidine kinase" evidence="15">
    <location>
        <begin position="781"/>
        <end position="1002"/>
    </location>
</feature>
<evidence type="ECO:0000256" key="7">
    <source>
        <dbReference type="ARBA" id="ARBA00022679"/>
    </source>
</evidence>
<evidence type="ECO:0000259" key="15">
    <source>
        <dbReference type="PROSITE" id="PS50109"/>
    </source>
</evidence>
<dbReference type="InterPro" id="IPR011006">
    <property type="entry name" value="CheY-like_superfamily"/>
</dbReference>
<evidence type="ECO:0000256" key="5">
    <source>
        <dbReference type="ARBA" id="ARBA00022519"/>
    </source>
</evidence>
<dbReference type="GO" id="GO:0005886">
    <property type="term" value="C:plasma membrane"/>
    <property type="evidence" value="ECO:0007669"/>
    <property type="project" value="UniProtKB-SubCell"/>
</dbReference>
<keyword evidence="9" id="KW-0418">Kinase</keyword>
<evidence type="ECO:0000259" key="18">
    <source>
        <dbReference type="PROSITE" id="PS50113"/>
    </source>
</evidence>
<dbReference type="Pfam" id="PF02518">
    <property type="entry name" value="HATPase_c"/>
    <property type="match status" value="1"/>
</dbReference>
<dbReference type="InterPro" id="IPR035965">
    <property type="entry name" value="PAS-like_dom_sf"/>
</dbReference>
<dbReference type="SMART" id="SM00387">
    <property type="entry name" value="HATPase_c"/>
    <property type="match status" value="1"/>
</dbReference>
<dbReference type="InterPro" id="IPR001789">
    <property type="entry name" value="Sig_transdc_resp-reg_receiver"/>
</dbReference>
<dbReference type="GO" id="GO:0009927">
    <property type="term" value="F:histidine phosphotransfer kinase activity"/>
    <property type="evidence" value="ECO:0007669"/>
    <property type="project" value="TreeGrafter"/>
</dbReference>
<dbReference type="SUPFAM" id="SSF55785">
    <property type="entry name" value="PYP-like sensor domain (PAS domain)"/>
    <property type="match status" value="5"/>
</dbReference>
<dbReference type="Gene3D" id="1.20.120.160">
    <property type="entry name" value="HPT domain"/>
    <property type="match status" value="1"/>
</dbReference>
<evidence type="ECO:0000256" key="14">
    <source>
        <dbReference type="PROSITE-ProRule" id="PRU00169"/>
    </source>
</evidence>
<evidence type="ECO:0000256" key="2">
    <source>
        <dbReference type="ARBA" id="ARBA00004429"/>
    </source>
</evidence>
<dbReference type="SUPFAM" id="SSF52172">
    <property type="entry name" value="CheY-like"/>
    <property type="match status" value="1"/>
</dbReference>
<dbReference type="Pfam" id="PF08447">
    <property type="entry name" value="PAS_3"/>
    <property type="match status" value="1"/>
</dbReference>
<keyword evidence="10" id="KW-0547">Nucleotide-binding</keyword>
<dbReference type="SMART" id="SM00388">
    <property type="entry name" value="HisKA"/>
    <property type="match status" value="1"/>
</dbReference>
<dbReference type="InterPro" id="IPR000700">
    <property type="entry name" value="PAS-assoc_C"/>
</dbReference>
<dbReference type="InterPro" id="IPR013656">
    <property type="entry name" value="PAS_4"/>
</dbReference>
<dbReference type="InterPro" id="IPR001610">
    <property type="entry name" value="PAC"/>
</dbReference>
<evidence type="ECO:0000313" key="21">
    <source>
        <dbReference type="Proteomes" id="UP000321533"/>
    </source>
</evidence>
<name>A0A5B8V7H9_9BACT</name>
<dbReference type="PROSITE" id="PS50110">
    <property type="entry name" value="RESPONSE_REGULATORY"/>
    <property type="match status" value="1"/>
</dbReference>
<dbReference type="InterPro" id="IPR005467">
    <property type="entry name" value="His_kinase_dom"/>
</dbReference>
<feature type="modified residue" description="4-aspartylphosphate" evidence="14">
    <location>
        <position position="1074"/>
    </location>
</feature>
<dbReference type="InterPro" id="IPR004358">
    <property type="entry name" value="Sig_transdc_His_kin-like_C"/>
</dbReference>
<dbReference type="Pfam" id="PF13188">
    <property type="entry name" value="PAS_8"/>
    <property type="match status" value="1"/>
</dbReference>
<dbReference type="CDD" id="cd00082">
    <property type="entry name" value="HisKA"/>
    <property type="match status" value="1"/>
</dbReference>
<dbReference type="OrthoDB" id="9811889at2"/>
<dbReference type="EMBL" id="CP042435">
    <property type="protein sequence ID" value="QEC66646.1"/>
    <property type="molecule type" value="Genomic_DNA"/>
</dbReference>
<evidence type="ECO:0000256" key="13">
    <source>
        <dbReference type="PROSITE-ProRule" id="PRU00110"/>
    </source>
</evidence>
<evidence type="ECO:0000256" key="12">
    <source>
        <dbReference type="ARBA" id="ARBA00023136"/>
    </source>
</evidence>
<dbReference type="PROSITE" id="PS50113">
    <property type="entry name" value="PAC"/>
    <property type="match status" value="3"/>
</dbReference>
<comment type="catalytic activity">
    <reaction evidence="1">
        <text>ATP + protein L-histidine = ADP + protein N-phospho-L-histidine.</text>
        <dbReference type="EC" id="2.7.13.3"/>
    </reaction>
</comment>
<dbReference type="Gene3D" id="1.10.287.130">
    <property type="match status" value="1"/>
</dbReference>
<keyword evidence="8" id="KW-0812">Transmembrane</keyword>
<feature type="domain" description="PAC" evidence="18">
    <location>
        <begin position="200"/>
        <end position="253"/>
    </location>
</feature>
<comment type="subcellular location">
    <subcellularLocation>
        <location evidence="2">Cell inner membrane</location>
        <topology evidence="2">Multi-pass membrane protein</topology>
    </subcellularLocation>
</comment>
<dbReference type="Gene3D" id="3.30.565.10">
    <property type="entry name" value="Histidine kinase-like ATPase, C-terminal domain"/>
    <property type="match status" value="1"/>
</dbReference>
<gene>
    <name evidence="20" type="ORF">FRZ67_04780</name>
</gene>
<dbReference type="InterPro" id="IPR013655">
    <property type="entry name" value="PAS_fold_3"/>
</dbReference>
<dbReference type="PROSITE" id="PS50894">
    <property type="entry name" value="HPT"/>
    <property type="match status" value="1"/>
</dbReference>
<dbReference type="InterPro" id="IPR008207">
    <property type="entry name" value="Sig_transdc_His_kin_Hpt_dom"/>
</dbReference>
<dbReference type="SUPFAM" id="SSF47226">
    <property type="entry name" value="Histidine-containing phosphotransfer domain, HPT domain"/>
    <property type="match status" value="1"/>
</dbReference>
<evidence type="ECO:0000256" key="9">
    <source>
        <dbReference type="ARBA" id="ARBA00022777"/>
    </source>
</evidence>
<dbReference type="RefSeq" id="WP_147188446.1">
    <property type="nucleotide sequence ID" value="NZ_CP042435.1"/>
</dbReference>
<evidence type="ECO:0000256" key="8">
    <source>
        <dbReference type="ARBA" id="ARBA00022692"/>
    </source>
</evidence>
<dbReference type="KEGG" id="pgin:FRZ67_04780"/>
<dbReference type="Pfam" id="PF13426">
    <property type="entry name" value="PAS_9"/>
    <property type="match status" value="1"/>
</dbReference>
<protein>
    <recommendedName>
        <fullName evidence="3">histidine kinase</fullName>
        <ecNumber evidence="3">2.7.13.3</ecNumber>
    </recommendedName>
</protein>
<keyword evidence="7" id="KW-0808">Transferase</keyword>
<dbReference type="Gene3D" id="3.40.50.2300">
    <property type="match status" value="1"/>
</dbReference>
<dbReference type="PRINTS" id="PR00344">
    <property type="entry name" value="BCTRLSENSOR"/>
</dbReference>
<dbReference type="InterPro" id="IPR000014">
    <property type="entry name" value="PAS"/>
</dbReference>
<evidence type="ECO:0000256" key="1">
    <source>
        <dbReference type="ARBA" id="ARBA00000085"/>
    </source>
</evidence>
<feature type="domain" description="PAC" evidence="18">
    <location>
        <begin position="460"/>
        <end position="512"/>
    </location>
</feature>
<evidence type="ECO:0000256" key="4">
    <source>
        <dbReference type="ARBA" id="ARBA00022475"/>
    </source>
</evidence>
<dbReference type="Pfam" id="PF00072">
    <property type="entry name" value="Response_reg"/>
    <property type="match status" value="1"/>
</dbReference>
<keyword evidence="11" id="KW-1133">Transmembrane helix</keyword>
<dbReference type="SMART" id="SM00448">
    <property type="entry name" value="REC"/>
    <property type="match status" value="1"/>
</dbReference>
<dbReference type="GO" id="GO:0006355">
    <property type="term" value="P:regulation of DNA-templated transcription"/>
    <property type="evidence" value="ECO:0007669"/>
    <property type="project" value="InterPro"/>
</dbReference>
<keyword evidence="5" id="KW-0997">Cell inner membrane</keyword>